<dbReference type="CTD" id="474344"/>
<dbReference type="RefSeq" id="XP_033719363.1">
    <property type="nucleotide sequence ID" value="XM_033863472.1"/>
</dbReference>
<dbReference type="PANTHER" id="PTHR10903:SF144">
    <property type="entry name" value="GTPASE IMAP FAMILY MEMBER 6"/>
    <property type="match status" value="1"/>
</dbReference>
<evidence type="ECO:0000259" key="5">
    <source>
        <dbReference type="PROSITE" id="PS51720"/>
    </source>
</evidence>
<dbReference type="OrthoDB" id="8954335at2759"/>
<feature type="region of interest" description="Disordered" evidence="4">
    <location>
        <begin position="29"/>
        <end position="91"/>
    </location>
</feature>
<dbReference type="PANTHER" id="PTHR10903">
    <property type="entry name" value="GTPASE, IMAP FAMILY MEMBER-RELATED"/>
    <property type="match status" value="1"/>
</dbReference>
<dbReference type="InterPro" id="IPR027417">
    <property type="entry name" value="P-loop_NTPase"/>
</dbReference>
<name>A0A6J3RXU8_TURTR</name>
<organism evidence="6 7">
    <name type="scientific">Tursiops truncatus</name>
    <name type="common">Atlantic bottle-nosed dolphin</name>
    <name type="synonym">Delphinus truncatus</name>
    <dbReference type="NCBI Taxonomy" id="9739"/>
    <lineage>
        <taxon>Eukaryota</taxon>
        <taxon>Metazoa</taxon>
        <taxon>Chordata</taxon>
        <taxon>Craniata</taxon>
        <taxon>Vertebrata</taxon>
        <taxon>Euteleostomi</taxon>
        <taxon>Mammalia</taxon>
        <taxon>Eutheria</taxon>
        <taxon>Laurasiatheria</taxon>
        <taxon>Artiodactyla</taxon>
        <taxon>Whippomorpha</taxon>
        <taxon>Cetacea</taxon>
        <taxon>Odontoceti</taxon>
        <taxon>Delphinidae</taxon>
        <taxon>Tursiops</taxon>
    </lineage>
</organism>
<dbReference type="Proteomes" id="UP000245320">
    <property type="component" value="Chromosome 9"/>
</dbReference>
<keyword evidence="6" id="KW-1185">Reference proteome</keyword>
<dbReference type="Pfam" id="PF04548">
    <property type="entry name" value="AIG1"/>
    <property type="match status" value="1"/>
</dbReference>
<gene>
    <name evidence="7" type="primary">GIMAP6</name>
</gene>
<dbReference type="CDD" id="cd01852">
    <property type="entry name" value="AIG1"/>
    <property type="match status" value="1"/>
</dbReference>
<dbReference type="AlphaFoldDB" id="A0A6J3RXU8"/>
<evidence type="ECO:0000313" key="6">
    <source>
        <dbReference type="Proteomes" id="UP000245320"/>
    </source>
</evidence>
<protein>
    <submittedName>
        <fullName evidence="7">GTPase IMAP family member 6</fullName>
    </submittedName>
</protein>
<accession>A0A6J3RXU8</accession>
<evidence type="ECO:0000313" key="7">
    <source>
        <dbReference type="RefSeq" id="XP_033719363.1"/>
    </source>
</evidence>
<dbReference type="FunFam" id="3.40.50.300:FF:000366">
    <property type="entry name" value="GTPase, IMAP family member 2"/>
    <property type="match status" value="1"/>
</dbReference>
<keyword evidence="2" id="KW-0547">Nucleotide-binding</keyword>
<dbReference type="FunCoup" id="A0A6J3RXU8">
    <property type="interactions" value="192"/>
</dbReference>
<dbReference type="GO" id="GO:0005525">
    <property type="term" value="F:GTP binding"/>
    <property type="evidence" value="ECO:0007669"/>
    <property type="project" value="UniProtKB-KW"/>
</dbReference>
<dbReference type="GeneID" id="101316564"/>
<evidence type="ECO:0000256" key="4">
    <source>
        <dbReference type="SAM" id="MobiDB-lite"/>
    </source>
</evidence>
<keyword evidence="3" id="KW-0342">GTP-binding</keyword>
<comment type="similarity">
    <text evidence="1">Belongs to the TRAFAC class TrmE-Era-EngA-EngB-Septin-like GTPase superfamily. AIG1/Toc34/Toc159-like paraseptin GTPase family. IAN subfamily.</text>
</comment>
<evidence type="ECO:0000256" key="2">
    <source>
        <dbReference type="ARBA" id="ARBA00022741"/>
    </source>
</evidence>
<proteinExistence type="inferred from homology"/>
<dbReference type="InterPro" id="IPR006703">
    <property type="entry name" value="G_AIG1"/>
</dbReference>
<dbReference type="InParanoid" id="A0A6J3RXU8"/>
<dbReference type="GO" id="GO:0005829">
    <property type="term" value="C:cytosol"/>
    <property type="evidence" value="ECO:0007669"/>
    <property type="project" value="TreeGrafter"/>
</dbReference>
<dbReference type="PROSITE" id="PS51720">
    <property type="entry name" value="G_AIG1"/>
    <property type="match status" value="1"/>
</dbReference>
<dbReference type="SUPFAM" id="SSF52540">
    <property type="entry name" value="P-loop containing nucleoside triphosphate hydrolases"/>
    <property type="match status" value="1"/>
</dbReference>
<dbReference type="InterPro" id="IPR045058">
    <property type="entry name" value="GIMA/IAN/Toc"/>
</dbReference>
<evidence type="ECO:0000256" key="3">
    <source>
        <dbReference type="ARBA" id="ARBA00023134"/>
    </source>
</evidence>
<sequence length="300" mass="33210">MSSIYSHARDTFFYLLHSACNVAALERETKNSRVPPTPGDTEHGHSSCPAGSRAEEEEYYELILPENREEGLSQDPTQDGSGGLREDEGTPQRLRLILVGKSGSGKSATGNSILGRRVFETKVSAGPVTKAFQRGRRAWAGKELEVIDTPDILSPGAAPRGTTQGPCGAIAASSPGPHAVLLVMQLGRFTKEDEEGVRRLQELFGAGILARTILVFTRKEYLGGGTLEEYLRETDNRELARLDVLCERRHCGFNNRAQGAEQDAQLKELMEQIEAILWEHEGRYYSHQAYRQSQRDVLLQ</sequence>
<feature type="domain" description="AIG1-type G" evidence="5">
    <location>
        <begin position="91"/>
        <end position="294"/>
    </location>
</feature>
<evidence type="ECO:0000256" key="1">
    <source>
        <dbReference type="ARBA" id="ARBA00008535"/>
    </source>
</evidence>
<dbReference type="Gene3D" id="3.40.50.300">
    <property type="entry name" value="P-loop containing nucleotide triphosphate hydrolases"/>
    <property type="match status" value="1"/>
</dbReference>
<reference evidence="7" key="1">
    <citation type="submission" date="2025-08" db="UniProtKB">
        <authorList>
            <consortium name="RefSeq"/>
        </authorList>
    </citation>
    <scope>IDENTIFICATION</scope>
    <source>
        <tissue evidence="7">Spleen</tissue>
    </source>
</reference>